<protein>
    <submittedName>
        <fullName evidence="1">Uncharacterized protein</fullName>
    </submittedName>
</protein>
<dbReference type="AlphaFoldDB" id="A0A0B9GVI1"/>
<sequence length="264" mass="29211">MGTSVAGYKSSFKSIVSFRTAYLKAVAKSWSDEQFKIGLLEENNNILEWEAFIDLLPNKKPLPWTAKVFVFIPEPLENGFPLNTRWMPGPTAGWFGINDEFVINLPPAPEDPAEYASAIAAYNQMFPTLMGTTDDSDSEGLSEDFVNFSCALLQGISLCWATKGNGGGSSTPDFAEQLELHGLDALTSLVGFVNPWGFNIKFKQAPEEAMWDKENQRWCGLYNEVKLNYPAPPKSVDGFTDDAIKAIALAQYNSDGMQYPFTCP</sequence>
<organism evidence="1 2">
    <name type="scientific">Photobacterium gaetbulicola</name>
    <dbReference type="NCBI Taxonomy" id="1295392"/>
    <lineage>
        <taxon>Bacteria</taxon>
        <taxon>Pseudomonadati</taxon>
        <taxon>Pseudomonadota</taxon>
        <taxon>Gammaproteobacteria</taxon>
        <taxon>Vibrionales</taxon>
        <taxon>Vibrionaceae</taxon>
        <taxon>Photobacterium</taxon>
    </lineage>
</organism>
<dbReference type="NCBIfam" id="TIGR03795">
    <property type="entry name" value="RNP_Burkhold"/>
    <property type="match status" value="1"/>
</dbReference>
<comment type="caution">
    <text evidence="1">The sequence shown here is derived from an EMBL/GenBank/DDBJ whole genome shotgun (WGS) entry which is preliminary data.</text>
</comment>
<evidence type="ECO:0000313" key="2">
    <source>
        <dbReference type="Proteomes" id="UP000031278"/>
    </source>
</evidence>
<accession>A0A0B9GVI1</accession>
<dbReference type="EMBL" id="JWLZ01000173">
    <property type="protein sequence ID" value="KHT62691.1"/>
    <property type="molecule type" value="Genomic_DNA"/>
</dbReference>
<name>A0A0B9GVI1_9GAMM</name>
<dbReference type="Proteomes" id="UP000031278">
    <property type="component" value="Unassembled WGS sequence"/>
</dbReference>
<dbReference type="RefSeq" id="WP_039464329.1">
    <property type="nucleotide sequence ID" value="NZ_JWLZ01000173.1"/>
</dbReference>
<dbReference type="InterPro" id="IPR022261">
    <property type="entry name" value="RNP_Burkhold"/>
</dbReference>
<evidence type="ECO:0000313" key="1">
    <source>
        <dbReference type="EMBL" id="KHT62691.1"/>
    </source>
</evidence>
<proteinExistence type="predicted"/>
<reference evidence="1 2" key="1">
    <citation type="submission" date="2014-12" db="EMBL/GenBank/DDBJ databases">
        <title>Genome sequencing of Photobacterium gaetbulicola AD005a.</title>
        <authorList>
            <person name="Adrian T.G.S."/>
            <person name="Chan K.G."/>
        </authorList>
    </citation>
    <scope>NUCLEOTIDE SEQUENCE [LARGE SCALE GENOMIC DNA]</scope>
    <source>
        <strain evidence="1 2">AD005a</strain>
    </source>
</reference>
<gene>
    <name evidence="1" type="ORF">RJ45_15985</name>
</gene>